<keyword evidence="6" id="KW-1185">Reference proteome</keyword>
<dbReference type="RefSeq" id="WP_204604598.1">
    <property type="nucleotide sequence ID" value="NZ_JBHSED010000071.1"/>
</dbReference>
<organism evidence="5 6">
    <name type="scientific">Cohnella boryungensis</name>
    <dbReference type="NCBI Taxonomy" id="768479"/>
    <lineage>
        <taxon>Bacteria</taxon>
        <taxon>Bacillati</taxon>
        <taxon>Bacillota</taxon>
        <taxon>Bacilli</taxon>
        <taxon>Bacillales</taxon>
        <taxon>Paenibacillaceae</taxon>
        <taxon>Cohnella</taxon>
    </lineage>
</organism>
<dbReference type="Gene3D" id="2.60.40.1140">
    <property type="entry name" value="Collagen-binding surface protein Cna, B-type domain"/>
    <property type="match status" value="4"/>
</dbReference>
<dbReference type="EMBL" id="JBHSED010000071">
    <property type="protein sequence ID" value="MFC4307175.1"/>
    <property type="molecule type" value="Genomic_DNA"/>
</dbReference>
<name>A0ABV8SIS9_9BACL</name>
<sequence length="2214" mass="238316">MRQKRYKNKAALSDIWNVGRKGNLFKTALSFCLAILLALQTVTFTASANQPEEPEFTAPEPSVTEVVYEAPEGALIMPLAVGPEDKTTVFMGANSTFPLTVQQGTPLAVIAPDGTIQGRQPFTLKSEGLKVPVNGDDPNPTNADHSLYIQQGDWIELPRTDHFQEVVLPTATKSLMAQTETGPKKLGTAYFTPSSIKVVFDGDEGFFNGVGRAVTFSFETTANSDLTGLNYGESMPITIFGGAYQLKNPDVTPAYSITLTSPGMVRWDQYSYRGIQAAQFVEGAITWQSTVSAFDQFDQTIKLPLDGKTFYTNPSTYNTSGNVRGIYVPDTFKVNGVQATPTIGGDGSLTYMFPVGTGEDPRVEYKTWIPKGGYYYEHQNPPNNLGRSYRVMRGTVELRQDNDKLVEAGQEISFAPDWIQASASYDHPNEEITWTIIVNKYNKQGLKNFAITNVLPAGLEFTSATWQTWASGVASEEKSITPDGNSMYSFGNIDGKVQLIIKSKVNSGSSFRIDPRANWELDTPDGIQNNDVITGIRPAAVTDEAIVTIGAHTFAKSAAISMEDYNLGSITWTVSLTPQYALPNAVVYDVLVHGGDLNVLDNAVDETGEVSSETIAKIKANVNTAQLWKKYHMNTLKSANGLTLKVIPLKVNDEVVADLIKVTGYTTDQLASFSFRALETNPAILFRQDINVEKTRWNRALLFDGEKVMQAQYSVNLHLRMLNKDMLFASRPLKIDGTPENVTPNSVGSYISTDDNEAWTISAYDRTTKTVTFRLGVNMPGYNTVEMAKDGGSRVITNVKLVDTLPEGWEFVPFSAEKDFELWKGYSDNGSGTGYGVRNNAAALIEPNAPAHVVSFSPSGNVGTFTFSKLESPYVILVKARPSNSALEKYLEEYTTNGTSKQVLYNKADLHMTWGGVEKVLTEQRKVIVPVQALGKSVTKPFPGVLEWTVNYYPPYHMEEDVYLQDTLGAGMNLRKDESGKLVLSAPSMAVYRAKLTASGALERDGEALDLGDPNSEVQVEAEPGVDGTTVLKFTMTDPNKFYQFVYQSEVDPSIAKAGDKMGNEVKLMGDDKLKSVSAKSESTLDSSDVAGSSSSNALLPLKKVDPSGNPLNGVKFTLYKKADGTQVATGETLSGGKLNLLFPNPGLYELKQTYIDTTTWLPTTKIYQVYVGNTPGKPIWVDGVKVTTGDPLIVPTPVAGKLAISNEVKGNGADTNKAFTYTVTFEGEGKDASYPYTKSDGTSGSIESGDTFTLKHNEKLTIPVLPAGLGYTVTQTNYAADGYSATPVGLAHTGSIPANDTAEAPFVNIRNVGDLRIGNTVEGNGGEQNKEFVYTVTFTGIGEGGSKDYTYTKQDGSTGTIKSGETVKLKHDETAVFKDILAGTGYTVTQTNYTADGYSTDPDGLVHTGSIETGSEKIAKFVNTRMVHGNLLIGNTMTGNGGDKTKNFVYTVTFTGYGAGEEYTYTKSNGDSGKIKSGETITLKHDETVAIKLPEGLTYTVKQADYSAEDYVTTPSGLELTGTIEQSKTAEAKFTNHKDSPGNLLISNTVVGNGANSNKDFEYTVNFAGAGASRTYTYQFNDGTSGNIKNGDKLTLKHGQSVTIVGILKDTSYTVTQTDYTADQYTTDPASLKQTGVIKENETAQAPFENARYLPGTLALEPEIQKVPGDGKTPSELTATLTGTDGKPVEGKVIVFTVGGTEIGRATTDKDGKATIKYTPPKLSDTTPEEHEITATTTATSPSGVPYNEAKAIVITMPAALTGVLRDNATGQIIPDADIIVKNVKTGDEHYIKTDGEGKYYHPVQRDEEYTITYNRMIAIGGVLTPVPFRQKGIIEGTDPTIEGNLIPAEITAVGIVLFKQPDGQSAFLKGAFADKMHIYLKDANGHYIEENGKPKAFPLDRMNGTFAVEGLITGTYMMEVSYEVEPGKELRLVKDVELNVAANGELNISQELVDPYGIVYDANKGMSAPIEGATVTLYYADTKRNRDNGITPGTKVSTLPTIPGFDPHNNKNPDQDSDVTGSYAYMVFPETDYYLVVTKTGYETYTSGTISVEFDIVRHDVPMKPNSSGGNNGGGNNGGGGTDNGNPPGGNNNGTDTGNPPDGNNNGTDNGNQPGGDNNGTDNGNQPGGDNNGTDNGNQPGGNNNGTDNGNPPGGNNGSGNGIDARPPEDDELDNVPKTGDSGTSSTFYMALALIALIGLRIAMPFRKKKVN</sequence>
<dbReference type="InterPro" id="IPR008964">
    <property type="entry name" value="Invasin/intimin_cell_adhesion"/>
</dbReference>
<gene>
    <name evidence="5" type="ORF">ACFO1S_27495</name>
</gene>
<accession>A0ABV8SIS9</accession>
<keyword evidence="3" id="KW-0812">Transmembrane</keyword>
<feature type="domain" description="Big-1" evidence="4">
    <location>
        <begin position="1657"/>
        <end position="1748"/>
    </location>
</feature>
<dbReference type="InterPro" id="IPR003344">
    <property type="entry name" value="Big_1_dom"/>
</dbReference>
<feature type="compositionally biased region" description="Gly residues" evidence="2">
    <location>
        <begin position="2072"/>
        <end position="2094"/>
    </location>
</feature>
<keyword evidence="3" id="KW-0472">Membrane</keyword>
<feature type="region of interest" description="Disordered" evidence="2">
    <location>
        <begin position="1988"/>
        <end position="2019"/>
    </location>
</feature>
<evidence type="ECO:0000256" key="2">
    <source>
        <dbReference type="SAM" id="MobiDB-lite"/>
    </source>
</evidence>
<dbReference type="SUPFAM" id="SSF49373">
    <property type="entry name" value="Invasin/intimin cell-adhesion fragments"/>
    <property type="match status" value="1"/>
</dbReference>
<protein>
    <submittedName>
        <fullName evidence="5">Ig-like domain-containing protein</fullName>
    </submittedName>
</protein>
<feature type="compositionally biased region" description="Gly residues" evidence="2">
    <location>
        <begin position="2154"/>
        <end position="2163"/>
    </location>
</feature>
<evidence type="ECO:0000256" key="3">
    <source>
        <dbReference type="SAM" id="Phobius"/>
    </source>
</evidence>
<evidence type="ECO:0000313" key="6">
    <source>
        <dbReference type="Proteomes" id="UP001595755"/>
    </source>
</evidence>
<dbReference type="Pfam" id="PF02369">
    <property type="entry name" value="Big_1"/>
    <property type="match status" value="1"/>
</dbReference>
<dbReference type="SMART" id="SM00634">
    <property type="entry name" value="BID_1"/>
    <property type="match status" value="1"/>
</dbReference>
<reference evidence="6" key="1">
    <citation type="journal article" date="2019" name="Int. J. Syst. Evol. Microbiol.">
        <title>The Global Catalogue of Microorganisms (GCM) 10K type strain sequencing project: providing services to taxonomists for standard genome sequencing and annotation.</title>
        <authorList>
            <consortium name="The Broad Institute Genomics Platform"/>
            <consortium name="The Broad Institute Genome Sequencing Center for Infectious Disease"/>
            <person name="Wu L."/>
            <person name="Ma J."/>
        </authorList>
    </citation>
    <scope>NUCLEOTIDE SEQUENCE [LARGE SCALE GENOMIC DNA]</scope>
    <source>
        <strain evidence="6">CGMCC 4.1641</strain>
    </source>
</reference>
<dbReference type="InterPro" id="IPR055382">
    <property type="entry name" value="DUF7601"/>
</dbReference>
<evidence type="ECO:0000313" key="5">
    <source>
        <dbReference type="EMBL" id="MFC4307175.1"/>
    </source>
</evidence>
<keyword evidence="3" id="KW-1133">Transmembrane helix</keyword>
<feature type="region of interest" description="Disordered" evidence="2">
    <location>
        <begin position="2063"/>
        <end position="2187"/>
    </location>
</feature>
<proteinExistence type="inferred from homology"/>
<comment type="caution">
    <text evidence="5">The sequence shown here is derived from an EMBL/GenBank/DDBJ whole genome shotgun (WGS) entry which is preliminary data.</text>
</comment>
<evidence type="ECO:0000256" key="1">
    <source>
        <dbReference type="ARBA" id="ARBA00010116"/>
    </source>
</evidence>
<dbReference type="InterPro" id="IPR013783">
    <property type="entry name" value="Ig-like_fold"/>
</dbReference>
<dbReference type="Pfam" id="PF24547">
    <property type="entry name" value="DUF7601"/>
    <property type="match status" value="4"/>
</dbReference>
<feature type="compositionally biased region" description="Low complexity" evidence="2">
    <location>
        <begin position="2095"/>
        <end position="2114"/>
    </location>
</feature>
<comment type="similarity">
    <text evidence="1">Belongs to the intimin/invasin family.</text>
</comment>
<feature type="transmembrane region" description="Helical" evidence="3">
    <location>
        <begin position="2189"/>
        <end position="2206"/>
    </location>
</feature>
<dbReference type="Proteomes" id="UP001595755">
    <property type="component" value="Unassembled WGS sequence"/>
</dbReference>
<evidence type="ECO:0000259" key="4">
    <source>
        <dbReference type="SMART" id="SM00634"/>
    </source>
</evidence>
<dbReference type="Gene3D" id="2.60.40.10">
    <property type="entry name" value="Immunoglobulins"/>
    <property type="match status" value="2"/>
</dbReference>
<dbReference type="Gene3D" id="2.60.40.1120">
    <property type="entry name" value="Carboxypeptidase-like, regulatory domain"/>
    <property type="match status" value="1"/>
</dbReference>